<keyword evidence="1" id="KW-0732">Signal</keyword>
<comment type="caution">
    <text evidence="2">The sequence shown here is derived from an EMBL/GenBank/DDBJ whole genome shotgun (WGS) entry which is preliminary data.</text>
</comment>
<evidence type="ECO:0000313" key="3">
    <source>
        <dbReference type="Proteomes" id="UP001597510"/>
    </source>
</evidence>
<name>A0ABW5JED1_9BACT</name>
<feature type="signal peptide" evidence="1">
    <location>
        <begin position="1"/>
        <end position="19"/>
    </location>
</feature>
<dbReference type="RefSeq" id="WP_340233362.1">
    <property type="nucleotide sequence ID" value="NZ_JBBEWC010000001.1"/>
</dbReference>
<protein>
    <recommendedName>
        <fullName evidence="4">DUF3568 family protein</fullName>
    </recommendedName>
</protein>
<evidence type="ECO:0000256" key="1">
    <source>
        <dbReference type="SAM" id="SignalP"/>
    </source>
</evidence>
<keyword evidence="3" id="KW-1185">Reference proteome</keyword>
<dbReference type="EMBL" id="JBHULC010000038">
    <property type="protein sequence ID" value="MFD2523488.1"/>
    <property type="molecule type" value="Genomic_DNA"/>
</dbReference>
<proteinExistence type="predicted"/>
<sequence>MKKLFNFVLLASVSLFVFCSCKNKGNISISHKESGDIYKFSASFPEDRTKEVQEYLDDNLETPAGNFSFKNAQIDANIALDNDMNFYIKMYPGSVKIEMDKSKNSYENYARMKKMGEEIGKVLSNE</sequence>
<evidence type="ECO:0000313" key="2">
    <source>
        <dbReference type="EMBL" id="MFD2523488.1"/>
    </source>
</evidence>
<organism evidence="2 3">
    <name type="scientific">Emticicia soli</name>
    <dbReference type="NCBI Taxonomy" id="2027878"/>
    <lineage>
        <taxon>Bacteria</taxon>
        <taxon>Pseudomonadati</taxon>
        <taxon>Bacteroidota</taxon>
        <taxon>Cytophagia</taxon>
        <taxon>Cytophagales</taxon>
        <taxon>Leadbetterellaceae</taxon>
        <taxon>Emticicia</taxon>
    </lineage>
</organism>
<dbReference type="Proteomes" id="UP001597510">
    <property type="component" value="Unassembled WGS sequence"/>
</dbReference>
<evidence type="ECO:0008006" key="4">
    <source>
        <dbReference type="Google" id="ProtNLM"/>
    </source>
</evidence>
<feature type="chain" id="PRO_5046322970" description="DUF3568 family protein" evidence="1">
    <location>
        <begin position="20"/>
        <end position="126"/>
    </location>
</feature>
<dbReference type="PROSITE" id="PS51257">
    <property type="entry name" value="PROKAR_LIPOPROTEIN"/>
    <property type="match status" value="1"/>
</dbReference>
<accession>A0ABW5JED1</accession>
<gene>
    <name evidence="2" type="ORF">ACFSR2_21500</name>
</gene>
<reference evidence="3" key="1">
    <citation type="journal article" date="2019" name="Int. J. Syst. Evol. Microbiol.">
        <title>The Global Catalogue of Microorganisms (GCM) 10K type strain sequencing project: providing services to taxonomists for standard genome sequencing and annotation.</title>
        <authorList>
            <consortium name="The Broad Institute Genomics Platform"/>
            <consortium name="The Broad Institute Genome Sequencing Center for Infectious Disease"/>
            <person name="Wu L."/>
            <person name="Ma J."/>
        </authorList>
    </citation>
    <scope>NUCLEOTIDE SEQUENCE [LARGE SCALE GENOMIC DNA]</scope>
    <source>
        <strain evidence="3">KCTC 52344</strain>
    </source>
</reference>